<protein>
    <submittedName>
        <fullName evidence="2">Uncharacterized protein</fullName>
    </submittedName>
</protein>
<keyword evidence="1" id="KW-1133">Transmembrane helix</keyword>
<evidence type="ECO:0000313" key="2">
    <source>
        <dbReference type="EMBL" id="SEP53550.1"/>
    </source>
</evidence>
<name>A0A1H8YMY2_9PSEU</name>
<accession>A0A1H8YMY2</accession>
<gene>
    <name evidence="2" type="ORF">SAMN04489732_12837</name>
</gene>
<proteinExistence type="predicted"/>
<keyword evidence="1" id="KW-0812">Transmembrane</keyword>
<dbReference type="Proteomes" id="UP000198582">
    <property type="component" value="Unassembled WGS sequence"/>
</dbReference>
<dbReference type="RefSeq" id="WP_091628293.1">
    <property type="nucleotide sequence ID" value="NZ_FOEF01000028.1"/>
</dbReference>
<dbReference type="Pfam" id="PF19650">
    <property type="entry name" value="DUF6153"/>
    <property type="match status" value="1"/>
</dbReference>
<keyword evidence="1" id="KW-0472">Membrane</keyword>
<evidence type="ECO:0000313" key="3">
    <source>
        <dbReference type="Proteomes" id="UP000198582"/>
    </source>
</evidence>
<dbReference type="EMBL" id="FOEF01000028">
    <property type="protein sequence ID" value="SEP53550.1"/>
    <property type="molecule type" value="Genomic_DNA"/>
</dbReference>
<reference evidence="2 3" key="1">
    <citation type="submission" date="2016-10" db="EMBL/GenBank/DDBJ databases">
        <authorList>
            <person name="de Groot N.N."/>
        </authorList>
    </citation>
    <scope>NUCLEOTIDE SEQUENCE [LARGE SCALE GENOMIC DNA]</scope>
    <source>
        <strain evidence="2 3">DSM 44993</strain>
    </source>
</reference>
<keyword evidence="3" id="KW-1185">Reference proteome</keyword>
<evidence type="ECO:0000256" key="1">
    <source>
        <dbReference type="SAM" id="Phobius"/>
    </source>
</evidence>
<dbReference type="STRING" id="394193.SAMN04489732_12837"/>
<dbReference type="InterPro" id="IPR046151">
    <property type="entry name" value="DUF6153"/>
</dbReference>
<organism evidence="2 3">
    <name type="scientific">Amycolatopsis saalfeldensis</name>
    <dbReference type="NCBI Taxonomy" id="394193"/>
    <lineage>
        <taxon>Bacteria</taxon>
        <taxon>Bacillati</taxon>
        <taxon>Actinomycetota</taxon>
        <taxon>Actinomycetes</taxon>
        <taxon>Pseudonocardiales</taxon>
        <taxon>Pseudonocardiaceae</taxon>
        <taxon>Amycolatopsis</taxon>
    </lineage>
</organism>
<feature type="transmembrane region" description="Helical" evidence="1">
    <location>
        <begin position="72"/>
        <end position="92"/>
    </location>
</feature>
<sequence length="131" mass="13440">MAATTSGNIQRILLLGALALCLVAMHHVSLPGGTSQAMAPAAAHVTMADQGTAPTAGSGDEHPGMPDGAHTMLHLCLAVLFAVGALFLALLARRRYSAARSAVPAAPRGSPSRPPDRRGRLILTSLCVLRT</sequence>
<dbReference type="AlphaFoldDB" id="A0A1H8YMY2"/>